<dbReference type="Gene3D" id="3.40.50.10860">
    <property type="entry name" value="Leucine Dehydrogenase, chain A, domain 1"/>
    <property type="match status" value="1"/>
</dbReference>
<comment type="caution">
    <text evidence="1">The sequence shown here is derived from an EMBL/GenBank/DDBJ whole genome shotgun (WGS) entry which is preliminary data.</text>
</comment>
<evidence type="ECO:0000313" key="2">
    <source>
        <dbReference type="Proteomes" id="UP001194729"/>
    </source>
</evidence>
<feature type="non-terminal residue" evidence="1">
    <location>
        <position position="63"/>
    </location>
</feature>
<evidence type="ECO:0000313" key="1">
    <source>
        <dbReference type="EMBL" id="MBF4983340.1"/>
    </source>
</evidence>
<reference evidence="1 2" key="1">
    <citation type="submission" date="2020-11" db="EMBL/GenBank/DDBJ databases">
        <title>P. mediterranea TC4 genome.</title>
        <authorList>
            <person name="Molmeret M."/>
        </authorList>
    </citation>
    <scope>NUCLEOTIDE SEQUENCE [LARGE SCALE GENOMIC DNA]</scope>
    <source>
        <strain evidence="1 2">TC4</strain>
    </source>
</reference>
<gene>
    <name evidence="1" type="primary">aroE</name>
    <name evidence="1" type="ORF">FNJ87_02990</name>
</gene>
<protein>
    <submittedName>
        <fullName evidence="1">Shikimate dehydrogenase</fullName>
        <ecNumber evidence="1">1.1.1.25</ecNumber>
    </submittedName>
</protein>
<accession>A0ABS0A1T6</accession>
<organism evidence="1 2">
    <name type="scientific">Nonlabens mediterrranea</name>
    <dbReference type="NCBI Taxonomy" id="1419947"/>
    <lineage>
        <taxon>Bacteria</taxon>
        <taxon>Pseudomonadati</taxon>
        <taxon>Bacteroidota</taxon>
        <taxon>Flavobacteriia</taxon>
        <taxon>Flavobacteriales</taxon>
        <taxon>Flavobacteriaceae</taxon>
        <taxon>Nonlabens</taxon>
    </lineage>
</organism>
<dbReference type="Proteomes" id="UP001194729">
    <property type="component" value="Unassembled WGS sequence"/>
</dbReference>
<keyword evidence="1" id="KW-0560">Oxidoreductase</keyword>
<dbReference type="GO" id="GO:0004764">
    <property type="term" value="F:shikimate 3-dehydrogenase (NADP+) activity"/>
    <property type="evidence" value="ECO:0007669"/>
    <property type="project" value="UniProtKB-EC"/>
</dbReference>
<keyword evidence="2" id="KW-1185">Reference proteome</keyword>
<name>A0ABS0A1T6_9FLAO</name>
<dbReference type="EC" id="1.1.1.25" evidence="1"/>
<proteinExistence type="predicted"/>
<sequence>MDNRQIPHSVFGLIGQRLDYSFSKAYFTEKFEKLGLDDYEYRNFEIKTEDDLLRFRESVINHP</sequence>
<dbReference type="EMBL" id="JADKYU010000163">
    <property type="protein sequence ID" value="MBF4983340.1"/>
    <property type="molecule type" value="Genomic_DNA"/>
</dbReference>